<name>A0ABS5L190_9ACTN</name>
<evidence type="ECO:0000313" key="1">
    <source>
        <dbReference type="EMBL" id="MBS2552084.1"/>
    </source>
</evidence>
<dbReference type="RefSeq" id="WP_212017332.1">
    <property type="nucleotide sequence ID" value="NZ_JAAFYZ010000170.1"/>
</dbReference>
<protein>
    <submittedName>
        <fullName evidence="1">Uncharacterized protein</fullName>
    </submittedName>
</protein>
<comment type="caution">
    <text evidence="1">The sequence shown here is derived from an EMBL/GenBank/DDBJ whole genome shotgun (WGS) entry which is preliminary data.</text>
</comment>
<accession>A0ABS5L190</accession>
<reference evidence="1 2" key="1">
    <citation type="submission" date="2020-02" db="EMBL/GenBank/DDBJ databases">
        <title>Acidophilic actinobacteria isolated from forest soil.</title>
        <authorList>
            <person name="Golinska P."/>
        </authorList>
    </citation>
    <scope>NUCLEOTIDE SEQUENCE [LARGE SCALE GENOMIC DNA]</scope>
    <source>
        <strain evidence="1 2">NL8</strain>
    </source>
</reference>
<dbReference type="EMBL" id="JAAFYZ010000170">
    <property type="protein sequence ID" value="MBS2552084.1"/>
    <property type="molecule type" value="Genomic_DNA"/>
</dbReference>
<proteinExistence type="predicted"/>
<evidence type="ECO:0000313" key="2">
    <source>
        <dbReference type="Proteomes" id="UP000730482"/>
    </source>
</evidence>
<organism evidence="1 2">
    <name type="scientific">Catenulispora pinistramenti</name>
    <dbReference type="NCBI Taxonomy" id="2705254"/>
    <lineage>
        <taxon>Bacteria</taxon>
        <taxon>Bacillati</taxon>
        <taxon>Actinomycetota</taxon>
        <taxon>Actinomycetes</taxon>
        <taxon>Catenulisporales</taxon>
        <taxon>Catenulisporaceae</taxon>
        <taxon>Catenulispora</taxon>
    </lineage>
</organism>
<sequence>MWGVLAALVCGLVLGGLGTLGAVLAYAKRHPGLLVEAAFEYGLDRPEAGDSAKTAPQL</sequence>
<gene>
    <name evidence="1" type="ORF">KGQ19_35000</name>
</gene>
<dbReference type="Proteomes" id="UP000730482">
    <property type="component" value="Unassembled WGS sequence"/>
</dbReference>
<keyword evidence="2" id="KW-1185">Reference proteome</keyword>